<keyword evidence="3 4" id="KW-0456">Lyase</keyword>
<dbReference type="GO" id="GO:0016836">
    <property type="term" value="F:hydro-lyase activity"/>
    <property type="evidence" value="ECO:0007669"/>
    <property type="project" value="UniProtKB-UniRule"/>
</dbReference>
<dbReference type="SUPFAM" id="SSF53850">
    <property type="entry name" value="Periplasmic binding protein-like II"/>
    <property type="match status" value="1"/>
</dbReference>
<evidence type="ECO:0000256" key="3">
    <source>
        <dbReference type="ARBA" id="ARBA00023239"/>
    </source>
</evidence>
<dbReference type="KEGG" id="cpm:G5S_0558"/>
<gene>
    <name evidence="4" type="primary">mqnA</name>
    <name evidence="5" type="ordered locus">G5S_0558</name>
</gene>
<comment type="catalytic activity">
    <reaction evidence="4">
        <text>chorismate = 3-[(1-carboxyvinyl)-oxy]benzoate + H2O</text>
        <dbReference type="Rhea" id="RHEA:40051"/>
        <dbReference type="ChEBI" id="CHEBI:15377"/>
        <dbReference type="ChEBI" id="CHEBI:29748"/>
        <dbReference type="ChEBI" id="CHEBI:76981"/>
        <dbReference type="EC" id="4.2.1.151"/>
    </reaction>
</comment>
<evidence type="ECO:0000313" key="5">
    <source>
        <dbReference type="EMBL" id="AEB41532.1"/>
    </source>
</evidence>
<comment type="pathway">
    <text evidence="1 4">Quinol/quinone metabolism; menaquinone biosynthesis.</text>
</comment>
<dbReference type="GO" id="GO:0009234">
    <property type="term" value="P:menaquinone biosynthetic process"/>
    <property type="evidence" value="ECO:0007669"/>
    <property type="project" value="UniProtKB-UniRule"/>
</dbReference>
<keyword evidence="2 4" id="KW-0474">Menaquinone biosynthesis</keyword>
<keyword evidence="6" id="KW-1185">Reference proteome</keyword>
<evidence type="ECO:0000256" key="1">
    <source>
        <dbReference type="ARBA" id="ARBA00004863"/>
    </source>
</evidence>
<reference evidence="5 6" key="1">
    <citation type="journal article" date="2011" name="J. Bacteriol.">
        <title>Genome sequence of the obligate intracellular animal pathogen Chlamydia pecorum E58.</title>
        <authorList>
            <person name="Mojica S."/>
            <person name="Huot Creasy H."/>
            <person name="Daugherty S."/>
            <person name="Read T.D."/>
            <person name="Kim T."/>
            <person name="Kaltenboeck B."/>
            <person name="Bavoil P."/>
            <person name="Myers G.S."/>
        </authorList>
    </citation>
    <scope>NUCLEOTIDE SEQUENCE [LARGE SCALE GENOMIC DNA]</scope>
    <source>
        <strain evidence="5 6">E58</strain>
    </source>
</reference>
<dbReference type="InterPro" id="IPR003773">
    <property type="entry name" value="Menaquinone_biosynth"/>
</dbReference>
<name>A0AA34WI26_CHLPE</name>
<dbReference type="RefSeq" id="WP_013712610.1">
    <property type="nucleotide sequence ID" value="NC_015408.1"/>
</dbReference>
<dbReference type="EMBL" id="CP002608">
    <property type="protein sequence ID" value="AEB41532.1"/>
    <property type="molecule type" value="Genomic_DNA"/>
</dbReference>
<dbReference type="InterPro" id="IPR030868">
    <property type="entry name" value="MqnA"/>
</dbReference>
<evidence type="ECO:0000313" key="6">
    <source>
        <dbReference type="Proteomes" id="UP000008305"/>
    </source>
</evidence>
<dbReference type="PANTHER" id="PTHR37690">
    <property type="entry name" value="CHORISMATE DEHYDRATASE"/>
    <property type="match status" value="1"/>
</dbReference>
<evidence type="ECO:0000256" key="2">
    <source>
        <dbReference type="ARBA" id="ARBA00022428"/>
    </source>
</evidence>
<organism evidence="5 6">
    <name type="scientific">Chlamydia pecorum (strain ATCC VR-628 / DSM 29919 / E58)</name>
    <name type="common">Chlamydophila pecorum</name>
    <dbReference type="NCBI Taxonomy" id="331635"/>
    <lineage>
        <taxon>Bacteria</taxon>
        <taxon>Pseudomonadati</taxon>
        <taxon>Chlamydiota</taxon>
        <taxon>Chlamydiia</taxon>
        <taxon>Chlamydiales</taxon>
        <taxon>Chlamydiaceae</taxon>
        <taxon>Chlamydia/Chlamydophila group</taxon>
        <taxon>Chlamydia</taxon>
    </lineage>
</organism>
<dbReference type="EC" id="4.2.1.151" evidence="4"/>
<evidence type="ECO:0000256" key="4">
    <source>
        <dbReference type="HAMAP-Rule" id="MF_00995"/>
    </source>
</evidence>
<sequence length="263" mass="29761">MPYELQKCINFGCVNYINALPFSLPLLENSYLQLHLAPPAELLKKILHHEIDCALTSSIGTVAQKLQCLPGWGIAAHKHVQSVNLYTSSSFFSSSRPKVAITNESLSSVALFKILCHNLWQVPSPQIEHLSPSEIINLSPDRYDGLLLIGDAALKHPQIPQFTTHDLAQCWDELTGMPFVFAVVLNRTSWENCSSLIHLALESALSHFENSPQEVIETAHKRTNLSHKDLRTYYSLLRYRLGEEDYAGLKAFQQYYDRLLQKT</sequence>
<proteinExistence type="inferred from homology"/>
<protein>
    <recommendedName>
        <fullName evidence="4">Chorismate dehydratase</fullName>
        <ecNumber evidence="4">4.2.1.151</ecNumber>
    </recommendedName>
    <alternativeName>
        <fullName evidence="4">Menaquinone biosynthetic enzyme MqnA</fullName>
    </alternativeName>
</protein>
<dbReference type="Proteomes" id="UP000008305">
    <property type="component" value="Chromosome"/>
</dbReference>
<accession>A0AA34WI26</accession>
<dbReference type="CDD" id="cd13634">
    <property type="entry name" value="PBP2_Sco4506"/>
    <property type="match status" value="1"/>
</dbReference>
<dbReference type="PANTHER" id="PTHR37690:SF1">
    <property type="entry name" value="CHORISMATE DEHYDRATASE"/>
    <property type="match status" value="1"/>
</dbReference>
<dbReference type="HAMAP" id="MF_00995">
    <property type="entry name" value="MqnA"/>
    <property type="match status" value="1"/>
</dbReference>
<comment type="similarity">
    <text evidence="4">Belongs to the MqnA/MqnD family. MqnA subfamily.</text>
</comment>
<dbReference type="Gene3D" id="3.40.190.10">
    <property type="entry name" value="Periplasmic binding protein-like II"/>
    <property type="match status" value="2"/>
</dbReference>
<comment type="function">
    <text evidence="4">Catalyzes the dehydration of chorismate into 3-[(1-carboxyvinyl)oxy]benzoate, a step in the biosynthesis of menaquinone (MK, vitamin K2).</text>
</comment>
<dbReference type="AlphaFoldDB" id="A0AA34WI26"/>
<dbReference type="Pfam" id="PF02621">
    <property type="entry name" value="VitK2_biosynth"/>
    <property type="match status" value="1"/>
</dbReference>